<accession>A0A8C4PXR0</accession>
<dbReference type="PANTHER" id="PTHR48109:SF4">
    <property type="entry name" value="DIHYDROOROTATE DEHYDROGENASE (QUINONE), MITOCHONDRIAL"/>
    <property type="match status" value="1"/>
</dbReference>
<evidence type="ECO:0000313" key="15">
    <source>
        <dbReference type="Ensembl" id="ENSEBUP00000004165.1"/>
    </source>
</evidence>
<keyword evidence="13" id="KW-1133">Transmembrane helix</keyword>
<dbReference type="InterPro" id="IPR050074">
    <property type="entry name" value="DHO_dehydrogenase"/>
</dbReference>
<evidence type="ECO:0000256" key="9">
    <source>
        <dbReference type="ARBA" id="ARBA00023002"/>
    </source>
</evidence>
<comment type="pathway">
    <text evidence="3">Pyrimidine metabolism; UMP biosynthesis via de novo pathway; orotate from (S)-dihydroorotate (quinone route): step 1/1.</text>
</comment>
<name>A0A8C4PXR0_EPTBU</name>
<dbReference type="GO" id="GO:0005743">
    <property type="term" value="C:mitochondrial inner membrane"/>
    <property type="evidence" value="ECO:0007669"/>
    <property type="project" value="TreeGrafter"/>
</dbReference>
<reference evidence="15" key="2">
    <citation type="submission" date="2025-09" db="UniProtKB">
        <authorList>
            <consortium name="Ensembl"/>
        </authorList>
    </citation>
    <scope>IDENTIFICATION</scope>
</reference>
<dbReference type="GO" id="GO:0006207">
    <property type="term" value="P:'de novo' pyrimidine nucleobase biosynthetic process"/>
    <property type="evidence" value="ECO:0007669"/>
    <property type="project" value="InterPro"/>
</dbReference>
<dbReference type="InterPro" id="IPR005720">
    <property type="entry name" value="Dihydroorotate_DH_cat"/>
</dbReference>
<evidence type="ECO:0000256" key="1">
    <source>
        <dbReference type="ARBA" id="ARBA00001917"/>
    </source>
</evidence>
<dbReference type="InterPro" id="IPR013785">
    <property type="entry name" value="Aldolase_TIM"/>
</dbReference>
<protein>
    <recommendedName>
        <fullName evidence="6">Dihydroorotate dehydrogenase (quinone), mitochondrial</fullName>
        <ecNumber evidence="5">1.3.5.2</ecNumber>
    </recommendedName>
</protein>
<comment type="cofactor">
    <cofactor evidence="1">
        <name>FMN</name>
        <dbReference type="ChEBI" id="CHEBI:58210"/>
    </cofactor>
</comment>
<comment type="subcellular location">
    <subcellularLocation>
        <location evidence="2">Membrane</location>
    </subcellularLocation>
</comment>
<sequence length="372" mass="41013">MSGLKILYPHFNHNAYFRFLPQKRLLDAVIILGGGAGLCAVVGMVQGNEKMYREFIMPLAQRFLDAETAHRLSIRLLSMGLVPRARHLDSSILETDVFGHKFSNPLGMAAGFDKHAEVPDALFGLGFAFVEVGSVTPKAQPGNSQPRVFRLSQDQAIINRYGFNSDGYAAVRQRLEARTEIQFALSKKLGPSASFMEGPLVFEEGRLLGINLGKNKDSEDPVMDYVTGIQTLGPLADYMVINVSSPNTPGLRDLQAAKQLRIILTKVIDARDSLGSNRNRHPLIFLKISPDLSPQDLADIAQVTTELNVDGLIVSNTTVSRPASLISPNRNEVGGLSGPPLRGSFHQGSTRDVHPHKRICSYYWCWGHHEWS</sequence>
<dbReference type="PANTHER" id="PTHR48109">
    <property type="entry name" value="DIHYDROOROTATE DEHYDROGENASE (QUINONE), MITOCHONDRIAL-RELATED"/>
    <property type="match status" value="1"/>
</dbReference>
<evidence type="ECO:0000256" key="7">
    <source>
        <dbReference type="ARBA" id="ARBA00022630"/>
    </source>
</evidence>
<dbReference type="CDD" id="cd04738">
    <property type="entry name" value="DHOD_2_like"/>
    <property type="match status" value="1"/>
</dbReference>
<keyword evidence="13" id="KW-0812">Transmembrane</keyword>
<proteinExistence type="inferred from homology"/>
<keyword evidence="7" id="KW-0285">Flavoprotein</keyword>
<dbReference type="Proteomes" id="UP000694388">
    <property type="component" value="Unplaced"/>
</dbReference>
<keyword evidence="8" id="KW-0288">FMN</keyword>
<dbReference type="Gene3D" id="3.20.20.70">
    <property type="entry name" value="Aldolase class I"/>
    <property type="match status" value="1"/>
</dbReference>
<dbReference type="Ensembl" id="ENSEBUT00000004585.1">
    <property type="protein sequence ID" value="ENSEBUP00000004165.1"/>
    <property type="gene ID" value="ENSEBUG00000002958.1"/>
</dbReference>
<keyword evidence="9" id="KW-0560">Oxidoreductase</keyword>
<evidence type="ECO:0000256" key="4">
    <source>
        <dbReference type="ARBA" id="ARBA00005359"/>
    </source>
</evidence>
<keyword evidence="16" id="KW-1185">Reference proteome</keyword>
<keyword evidence="10 13" id="KW-0472">Membrane</keyword>
<comment type="function">
    <text evidence="11">Catalyzes the conversion of dihydroorotate to orotate with quinone as electron acceptor. Required for UMP biosynthesis via de novo pathway.</text>
</comment>
<dbReference type="Pfam" id="PF01180">
    <property type="entry name" value="DHO_dh"/>
    <property type="match status" value="1"/>
</dbReference>
<evidence type="ECO:0000256" key="13">
    <source>
        <dbReference type="SAM" id="Phobius"/>
    </source>
</evidence>
<evidence type="ECO:0000256" key="2">
    <source>
        <dbReference type="ARBA" id="ARBA00004370"/>
    </source>
</evidence>
<dbReference type="SUPFAM" id="SSF51395">
    <property type="entry name" value="FMN-linked oxidoreductases"/>
    <property type="match status" value="1"/>
</dbReference>
<dbReference type="GeneTree" id="ENSGT00990000208483"/>
<dbReference type="AlphaFoldDB" id="A0A8C4PXR0"/>
<dbReference type="UniPathway" id="UPA00070">
    <property type="reaction ID" value="UER00946"/>
</dbReference>
<dbReference type="GO" id="GO:0106430">
    <property type="term" value="F:dihydroorotate dehydrogenase (quinone) activity"/>
    <property type="evidence" value="ECO:0007669"/>
    <property type="project" value="UniProtKB-EC"/>
</dbReference>
<evidence type="ECO:0000256" key="10">
    <source>
        <dbReference type="ARBA" id="ARBA00023136"/>
    </source>
</evidence>
<feature type="domain" description="Dihydroorotate dehydrogenase catalytic" evidence="14">
    <location>
        <begin position="93"/>
        <end position="342"/>
    </location>
</feature>
<evidence type="ECO:0000256" key="6">
    <source>
        <dbReference type="ARBA" id="ARBA00017599"/>
    </source>
</evidence>
<dbReference type="PROSITE" id="PS00911">
    <property type="entry name" value="DHODEHASE_1"/>
    <property type="match status" value="1"/>
</dbReference>
<evidence type="ECO:0000256" key="5">
    <source>
        <dbReference type="ARBA" id="ARBA00012791"/>
    </source>
</evidence>
<dbReference type="NCBIfam" id="TIGR01036">
    <property type="entry name" value="pyrD_sub2"/>
    <property type="match status" value="1"/>
</dbReference>
<comment type="similarity">
    <text evidence="4">Belongs to the dihydroorotate dehydrogenase family. Type 2 subfamily.</text>
</comment>
<dbReference type="InterPro" id="IPR001295">
    <property type="entry name" value="Dihydroorotate_DH_CS"/>
</dbReference>
<reference evidence="15" key="1">
    <citation type="submission" date="2025-08" db="UniProtKB">
        <authorList>
            <consortium name="Ensembl"/>
        </authorList>
    </citation>
    <scope>IDENTIFICATION</scope>
</reference>
<dbReference type="EC" id="1.3.5.2" evidence="5"/>
<evidence type="ECO:0000259" key="14">
    <source>
        <dbReference type="Pfam" id="PF01180"/>
    </source>
</evidence>
<feature type="transmembrane region" description="Helical" evidence="13">
    <location>
        <begin position="25"/>
        <end position="45"/>
    </location>
</feature>
<dbReference type="InterPro" id="IPR005719">
    <property type="entry name" value="Dihydroorotate_DH_2"/>
</dbReference>
<evidence type="ECO:0000313" key="16">
    <source>
        <dbReference type="Proteomes" id="UP000694388"/>
    </source>
</evidence>
<evidence type="ECO:0000256" key="11">
    <source>
        <dbReference type="ARBA" id="ARBA00033714"/>
    </source>
</evidence>
<dbReference type="GO" id="GO:0044205">
    <property type="term" value="P:'de novo' UMP biosynthetic process"/>
    <property type="evidence" value="ECO:0007669"/>
    <property type="project" value="UniProtKB-UniPathway"/>
</dbReference>
<organism evidence="15 16">
    <name type="scientific">Eptatretus burgeri</name>
    <name type="common">Inshore hagfish</name>
    <dbReference type="NCBI Taxonomy" id="7764"/>
    <lineage>
        <taxon>Eukaryota</taxon>
        <taxon>Metazoa</taxon>
        <taxon>Chordata</taxon>
        <taxon>Craniata</taxon>
        <taxon>Vertebrata</taxon>
        <taxon>Cyclostomata</taxon>
        <taxon>Myxini</taxon>
        <taxon>Myxiniformes</taxon>
        <taxon>Myxinidae</taxon>
        <taxon>Eptatretinae</taxon>
        <taxon>Eptatretus</taxon>
    </lineage>
</organism>
<evidence type="ECO:0000256" key="8">
    <source>
        <dbReference type="ARBA" id="ARBA00022643"/>
    </source>
</evidence>
<comment type="catalytic activity">
    <reaction evidence="12">
        <text>(S)-dihydroorotate + a quinone = orotate + a quinol</text>
        <dbReference type="Rhea" id="RHEA:30187"/>
        <dbReference type="ChEBI" id="CHEBI:24646"/>
        <dbReference type="ChEBI" id="CHEBI:30839"/>
        <dbReference type="ChEBI" id="CHEBI:30864"/>
        <dbReference type="ChEBI" id="CHEBI:132124"/>
        <dbReference type="EC" id="1.3.5.2"/>
    </reaction>
</comment>
<evidence type="ECO:0000256" key="3">
    <source>
        <dbReference type="ARBA" id="ARBA00005161"/>
    </source>
</evidence>
<evidence type="ECO:0000256" key="12">
    <source>
        <dbReference type="ARBA" id="ARBA00048639"/>
    </source>
</evidence>